<accession>A0A9D2G3Q6</accession>
<dbReference type="SUPFAM" id="SSF81665">
    <property type="entry name" value="Calcium ATPase, transmembrane domain M"/>
    <property type="match status" value="1"/>
</dbReference>
<evidence type="ECO:0000256" key="8">
    <source>
        <dbReference type="ARBA" id="ARBA00022967"/>
    </source>
</evidence>
<organism evidence="14 15">
    <name type="scientific">Candidatus Atopostipes pullistercoris</name>
    <dbReference type="NCBI Taxonomy" id="2838467"/>
    <lineage>
        <taxon>Bacteria</taxon>
        <taxon>Bacillati</taxon>
        <taxon>Bacillota</taxon>
        <taxon>Bacilli</taxon>
        <taxon>Lactobacillales</taxon>
        <taxon>Carnobacteriaceae</taxon>
        <taxon>Atopostipes</taxon>
    </lineage>
</organism>
<proteinExistence type="inferred from homology"/>
<dbReference type="PRINTS" id="PR00941">
    <property type="entry name" value="CDATPASE"/>
</dbReference>
<dbReference type="Gene3D" id="3.40.1110.10">
    <property type="entry name" value="Calcium-transporting ATPase, cytoplasmic domain N"/>
    <property type="match status" value="1"/>
</dbReference>
<dbReference type="InterPro" id="IPR044492">
    <property type="entry name" value="P_typ_ATPase_HD_dom"/>
</dbReference>
<dbReference type="InterPro" id="IPR008250">
    <property type="entry name" value="ATPase_P-typ_transduc_dom_A_sf"/>
</dbReference>
<dbReference type="Gene3D" id="3.40.50.1000">
    <property type="entry name" value="HAD superfamily/HAD-like"/>
    <property type="match status" value="1"/>
</dbReference>
<dbReference type="Proteomes" id="UP000824106">
    <property type="component" value="Unassembled WGS sequence"/>
</dbReference>
<dbReference type="InterPro" id="IPR023299">
    <property type="entry name" value="ATPase_P-typ_cyto_dom_N"/>
</dbReference>
<dbReference type="PANTHER" id="PTHR43079">
    <property type="entry name" value="PROBABLE CADMIUM/ZINC-TRANSPORTING ATPASE HMA1"/>
    <property type="match status" value="1"/>
</dbReference>
<dbReference type="SUPFAM" id="SSF81653">
    <property type="entry name" value="Calcium ATPase, transduction domain A"/>
    <property type="match status" value="1"/>
</dbReference>
<dbReference type="EMBL" id="DXAZ01000133">
    <property type="protein sequence ID" value="HIZ71726.1"/>
    <property type="molecule type" value="Genomic_DNA"/>
</dbReference>
<keyword evidence="9 12" id="KW-1133">Transmembrane helix</keyword>
<feature type="transmembrane region" description="Helical" evidence="12">
    <location>
        <begin position="12"/>
        <end position="30"/>
    </location>
</feature>
<dbReference type="GO" id="GO:0005886">
    <property type="term" value="C:plasma membrane"/>
    <property type="evidence" value="ECO:0007669"/>
    <property type="project" value="UniProtKB-SubCell"/>
</dbReference>
<keyword evidence="8" id="KW-1278">Translocase</keyword>
<dbReference type="SFLD" id="SFLDF00027">
    <property type="entry name" value="p-type_atpase"/>
    <property type="match status" value="1"/>
</dbReference>
<dbReference type="InterPro" id="IPR036412">
    <property type="entry name" value="HAD-like_sf"/>
</dbReference>
<dbReference type="NCBIfam" id="TIGR01525">
    <property type="entry name" value="ATPase-IB_hvy"/>
    <property type="match status" value="1"/>
</dbReference>
<dbReference type="InterPro" id="IPR018303">
    <property type="entry name" value="ATPase_P-typ_P_site"/>
</dbReference>
<evidence type="ECO:0000256" key="2">
    <source>
        <dbReference type="ARBA" id="ARBA00006024"/>
    </source>
</evidence>
<keyword evidence="11 12" id="KW-0472">Membrane</keyword>
<dbReference type="Pfam" id="PF00122">
    <property type="entry name" value="E1-E2_ATPase"/>
    <property type="match status" value="1"/>
</dbReference>
<dbReference type="PROSITE" id="PS00154">
    <property type="entry name" value="ATPASE_E1_E2"/>
    <property type="match status" value="1"/>
</dbReference>
<keyword evidence="12" id="KW-1003">Cell membrane</keyword>
<dbReference type="SFLD" id="SFLDS00003">
    <property type="entry name" value="Haloacid_Dehalogenase"/>
    <property type="match status" value="1"/>
</dbReference>
<dbReference type="Pfam" id="PF00702">
    <property type="entry name" value="Hydrolase"/>
    <property type="match status" value="1"/>
</dbReference>
<reference evidence="14" key="1">
    <citation type="journal article" date="2021" name="PeerJ">
        <title>Extensive microbial diversity within the chicken gut microbiome revealed by metagenomics and culture.</title>
        <authorList>
            <person name="Gilroy R."/>
            <person name="Ravi A."/>
            <person name="Getino M."/>
            <person name="Pursley I."/>
            <person name="Horton D.L."/>
            <person name="Alikhan N.F."/>
            <person name="Baker D."/>
            <person name="Gharbi K."/>
            <person name="Hall N."/>
            <person name="Watson M."/>
            <person name="Adriaenssens E.M."/>
            <person name="Foster-Nyarko E."/>
            <person name="Jarju S."/>
            <person name="Secka A."/>
            <person name="Antonio M."/>
            <person name="Oren A."/>
            <person name="Chaudhuri R.R."/>
            <person name="La Ragione R."/>
            <person name="Hildebrand F."/>
            <person name="Pallen M.J."/>
        </authorList>
    </citation>
    <scope>NUCLEOTIDE SEQUENCE</scope>
    <source>
        <strain evidence="14">CHK169-4300</strain>
    </source>
</reference>
<evidence type="ECO:0000256" key="3">
    <source>
        <dbReference type="ARBA" id="ARBA00022692"/>
    </source>
</evidence>
<name>A0A9D2G3Q6_9LACT</name>
<feature type="transmembrane region" description="Helical" evidence="12">
    <location>
        <begin position="36"/>
        <end position="55"/>
    </location>
</feature>
<reference evidence="14" key="2">
    <citation type="submission" date="2021-04" db="EMBL/GenBank/DDBJ databases">
        <authorList>
            <person name="Gilroy R."/>
        </authorList>
    </citation>
    <scope>NUCLEOTIDE SEQUENCE</scope>
    <source>
        <strain evidence="14">CHK169-4300</strain>
    </source>
</reference>
<dbReference type="PANTHER" id="PTHR43079:SF1">
    <property type="entry name" value="CADMIUM_ZINC-TRANSPORTING ATPASE HMA1, CHLOROPLASTIC-RELATED"/>
    <property type="match status" value="1"/>
</dbReference>
<comment type="caution">
    <text evidence="14">The sequence shown here is derived from an EMBL/GenBank/DDBJ whole genome shotgun (WGS) entry which is preliminary data.</text>
</comment>
<keyword evidence="7" id="KW-0460">Magnesium</keyword>
<dbReference type="CDD" id="cd07551">
    <property type="entry name" value="P-type_ATPase_HM_ZosA_PfeT-like"/>
    <property type="match status" value="1"/>
</dbReference>
<feature type="transmembrane region" description="Helical" evidence="12">
    <location>
        <begin position="67"/>
        <end position="85"/>
    </location>
</feature>
<dbReference type="FunFam" id="2.70.150.10:FF:000002">
    <property type="entry name" value="Copper-transporting ATPase 1, putative"/>
    <property type="match status" value="1"/>
</dbReference>
<dbReference type="PRINTS" id="PR00119">
    <property type="entry name" value="CATATPASE"/>
</dbReference>
<feature type="domain" description="P-type ATPase A" evidence="13">
    <location>
        <begin position="120"/>
        <end position="221"/>
    </location>
</feature>
<comment type="subcellular location">
    <subcellularLocation>
        <location evidence="1">Cell membrane</location>
        <topology evidence="1">Multi-pass membrane protein</topology>
    </subcellularLocation>
</comment>
<keyword evidence="10" id="KW-0813">Transport</keyword>
<dbReference type="SFLD" id="SFLDG00002">
    <property type="entry name" value="C1.7:_P-type_atpase_like"/>
    <property type="match status" value="1"/>
</dbReference>
<dbReference type="NCBIfam" id="TIGR01494">
    <property type="entry name" value="ATPase_P-type"/>
    <property type="match status" value="1"/>
</dbReference>
<keyword evidence="5 12" id="KW-0547">Nucleotide-binding</keyword>
<evidence type="ECO:0000256" key="6">
    <source>
        <dbReference type="ARBA" id="ARBA00022840"/>
    </source>
</evidence>
<evidence type="ECO:0000256" key="1">
    <source>
        <dbReference type="ARBA" id="ARBA00004651"/>
    </source>
</evidence>
<sequence length="628" mass="69038">MKKITEWIKENNEMTLTIISGLMIIIGFILNTQNSGLAIPLFILAFILGGYYSFLNAYHDLVDEKKLNVDVLMIAAAVGASIIGYWAEGALLIFIFSLAESLEAMSLAKTSEAITELMKVTPNTARKYTEEGTILEVETTELKVGDRLQVRKGEAIPIDGILENTAAVVNEAAITGEPLAVTKYQGDEVIGGTINEEAAFDMVVTVEDQNTLFSKIIRMVEEAQDSPSKTDSKIQQIEDTYVKIVLLFVPLFILLMPLVFHWTFEESFYRGMVLLTVASPCALVASVAPANLSAISRSARNGILFKGGEVMERTTDVKAVVFDKTGTLTKGQPEVVESFYHKDEDKELIDQLVISAETSSTHPIATAFLKAYPEVTPLAIDELEDITGKGFEFKYEGATWRIGNRSFALNEDRKSAILEAENERILQNESQGKTVIFVSKEGQFQAFYALADQLKPDAKHTIQLLHDLDVQTVMLTGDEARTAHYIAEEIGIDDVRSNLLPQDKASIIKELQETYGSIAMVGDGINDAPALATSNVGFALGSGTDVAMETADIVLIQDDLEQIPFSLAISKQTRRLVMQNIIFSISVIVLLIISNLLQTINLPLGVIGHEGSTILVILNSLRLLRYRK</sequence>
<evidence type="ECO:0000313" key="14">
    <source>
        <dbReference type="EMBL" id="HIZ71726.1"/>
    </source>
</evidence>
<evidence type="ECO:0000256" key="4">
    <source>
        <dbReference type="ARBA" id="ARBA00022723"/>
    </source>
</evidence>
<evidence type="ECO:0000259" key="13">
    <source>
        <dbReference type="Pfam" id="PF00122"/>
    </source>
</evidence>
<dbReference type="GO" id="GO:0019829">
    <property type="term" value="F:ATPase-coupled monoatomic cation transmembrane transporter activity"/>
    <property type="evidence" value="ECO:0007669"/>
    <property type="project" value="InterPro"/>
</dbReference>
<evidence type="ECO:0000256" key="11">
    <source>
        <dbReference type="ARBA" id="ARBA00023136"/>
    </source>
</evidence>
<gene>
    <name evidence="14" type="ORF">H9808_08210</name>
</gene>
<keyword evidence="4 12" id="KW-0479">Metal-binding</keyword>
<dbReference type="InterPro" id="IPR023298">
    <property type="entry name" value="ATPase_P-typ_TM_dom_sf"/>
</dbReference>
<dbReference type="InterPro" id="IPR059000">
    <property type="entry name" value="ATPase_P-type_domA"/>
</dbReference>
<keyword evidence="10" id="KW-0406">Ion transport</keyword>
<comment type="similarity">
    <text evidence="2 12">Belongs to the cation transport ATPase (P-type) (TC 3.A.3) family. Type IB subfamily.</text>
</comment>
<feature type="transmembrane region" description="Helical" evidence="12">
    <location>
        <begin position="581"/>
        <end position="600"/>
    </location>
</feature>
<dbReference type="Gene3D" id="2.70.150.10">
    <property type="entry name" value="Calcium-transporting ATPase, cytoplasmic transduction domain A"/>
    <property type="match status" value="1"/>
</dbReference>
<dbReference type="InterPro" id="IPR051949">
    <property type="entry name" value="Cation_Transport_ATPase"/>
</dbReference>
<feature type="transmembrane region" description="Helical" evidence="12">
    <location>
        <begin position="606"/>
        <end position="624"/>
    </location>
</feature>
<evidence type="ECO:0000256" key="7">
    <source>
        <dbReference type="ARBA" id="ARBA00022842"/>
    </source>
</evidence>
<evidence type="ECO:0000313" key="15">
    <source>
        <dbReference type="Proteomes" id="UP000824106"/>
    </source>
</evidence>
<dbReference type="GO" id="GO:0005524">
    <property type="term" value="F:ATP binding"/>
    <property type="evidence" value="ECO:0007669"/>
    <property type="project" value="UniProtKB-UniRule"/>
</dbReference>
<dbReference type="InterPro" id="IPR001757">
    <property type="entry name" value="P_typ_ATPase"/>
</dbReference>
<protein>
    <submittedName>
        <fullName evidence="14">Heavy metal translocating P-type ATPase</fullName>
    </submittedName>
</protein>
<evidence type="ECO:0000256" key="10">
    <source>
        <dbReference type="ARBA" id="ARBA00023065"/>
    </source>
</evidence>
<feature type="transmembrane region" description="Helical" evidence="12">
    <location>
        <begin position="241"/>
        <end position="262"/>
    </location>
</feature>
<feature type="transmembrane region" description="Helical" evidence="12">
    <location>
        <begin position="268"/>
        <end position="290"/>
    </location>
</feature>
<evidence type="ECO:0000256" key="5">
    <source>
        <dbReference type="ARBA" id="ARBA00022741"/>
    </source>
</evidence>
<dbReference type="InterPro" id="IPR027256">
    <property type="entry name" value="P-typ_ATPase_IB"/>
</dbReference>
<dbReference type="SUPFAM" id="SSF56784">
    <property type="entry name" value="HAD-like"/>
    <property type="match status" value="1"/>
</dbReference>
<dbReference type="GO" id="GO:0016887">
    <property type="term" value="F:ATP hydrolysis activity"/>
    <property type="evidence" value="ECO:0007669"/>
    <property type="project" value="InterPro"/>
</dbReference>
<evidence type="ECO:0000256" key="12">
    <source>
        <dbReference type="RuleBase" id="RU362081"/>
    </source>
</evidence>
<dbReference type="AlphaFoldDB" id="A0A9D2G3Q6"/>
<dbReference type="InterPro" id="IPR023214">
    <property type="entry name" value="HAD_sf"/>
</dbReference>
<evidence type="ECO:0000256" key="9">
    <source>
        <dbReference type="ARBA" id="ARBA00022989"/>
    </source>
</evidence>
<dbReference type="GO" id="GO:0046872">
    <property type="term" value="F:metal ion binding"/>
    <property type="evidence" value="ECO:0007669"/>
    <property type="project" value="UniProtKB-KW"/>
</dbReference>
<keyword evidence="3 12" id="KW-0812">Transmembrane</keyword>
<keyword evidence="6 12" id="KW-0067">ATP-binding</keyword>